<protein>
    <submittedName>
        <fullName evidence="1">Uncharacterized protein</fullName>
    </submittedName>
</protein>
<name>A0A8X6TZX9_NEPPI</name>
<proteinExistence type="predicted"/>
<organism evidence="1 2">
    <name type="scientific">Nephila pilipes</name>
    <name type="common">Giant wood spider</name>
    <name type="synonym">Nephila maculata</name>
    <dbReference type="NCBI Taxonomy" id="299642"/>
    <lineage>
        <taxon>Eukaryota</taxon>
        <taxon>Metazoa</taxon>
        <taxon>Ecdysozoa</taxon>
        <taxon>Arthropoda</taxon>
        <taxon>Chelicerata</taxon>
        <taxon>Arachnida</taxon>
        <taxon>Araneae</taxon>
        <taxon>Araneomorphae</taxon>
        <taxon>Entelegynae</taxon>
        <taxon>Araneoidea</taxon>
        <taxon>Nephilidae</taxon>
        <taxon>Nephila</taxon>
    </lineage>
</organism>
<evidence type="ECO:0000313" key="2">
    <source>
        <dbReference type="Proteomes" id="UP000887013"/>
    </source>
</evidence>
<gene>
    <name evidence="1" type="ORF">NPIL_464731</name>
</gene>
<evidence type="ECO:0000313" key="1">
    <source>
        <dbReference type="EMBL" id="GFT64056.1"/>
    </source>
</evidence>
<comment type="caution">
    <text evidence="1">The sequence shown here is derived from an EMBL/GenBank/DDBJ whole genome shotgun (WGS) entry which is preliminary data.</text>
</comment>
<dbReference type="EMBL" id="BMAW01114929">
    <property type="protein sequence ID" value="GFT64056.1"/>
    <property type="molecule type" value="Genomic_DNA"/>
</dbReference>
<dbReference type="AlphaFoldDB" id="A0A8X6TZX9"/>
<accession>A0A8X6TZX9</accession>
<keyword evidence="2" id="KW-1185">Reference proteome</keyword>
<sequence length="80" mass="8962">MERLLIKKRSSYISCTTFLQASEKCFPWADEVIEIVEGQKCIAFKTEFSVVEISDLLMLLHLSSSDGESYCKSGGANEGY</sequence>
<reference evidence="1" key="1">
    <citation type="submission" date="2020-08" db="EMBL/GenBank/DDBJ databases">
        <title>Multicomponent nature underlies the extraordinary mechanical properties of spider dragline silk.</title>
        <authorList>
            <person name="Kono N."/>
            <person name="Nakamura H."/>
            <person name="Mori M."/>
            <person name="Yoshida Y."/>
            <person name="Ohtoshi R."/>
            <person name="Malay A.D."/>
            <person name="Moran D.A.P."/>
            <person name="Tomita M."/>
            <person name="Numata K."/>
            <person name="Arakawa K."/>
        </authorList>
    </citation>
    <scope>NUCLEOTIDE SEQUENCE</scope>
</reference>
<dbReference type="Proteomes" id="UP000887013">
    <property type="component" value="Unassembled WGS sequence"/>
</dbReference>